<keyword evidence="2" id="KW-1185">Reference proteome</keyword>
<evidence type="ECO:0000313" key="1">
    <source>
        <dbReference type="EMBL" id="KIW31039.1"/>
    </source>
</evidence>
<dbReference type="OrthoDB" id="4160045at2759"/>
<name>A0A0D2D5V0_9EURO</name>
<accession>A0A0D2D5V0</accession>
<sequence length="209" mass="24137">MSICKPRPTVFTESPTISVTASGTSWESRVHHIHRALLEGQSMTFCRKLTNRCNKSVRITVGPDVRERDFGCFVTWLYNREIPEDEVVPRFCYLWQLAILLESQNFKSYLEVRGKACLRGSDYLFPVATGLLELLFDDDAITHRELYEYLIQGLADKINADGWVRFITKTDGGWEHFMNHKDDKNGTKGKVLSMLMERLDKGHQENMQA</sequence>
<gene>
    <name evidence="1" type="ORF">PV07_02723</name>
</gene>
<dbReference type="AlphaFoldDB" id="A0A0D2D5V0"/>
<reference evidence="1 2" key="1">
    <citation type="submission" date="2015-01" db="EMBL/GenBank/DDBJ databases">
        <title>The Genome Sequence of Cladophialophora immunda CBS83496.</title>
        <authorList>
            <consortium name="The Broad Institute Genomics Platform"/>
            <person name="Cuomo C."/>
            <person name="de Hoog S."/>
            <person name="Gorbushina A."/>
            <person name="Stielow B."/>
            <person name="Teixiera M."/>
            <person name="Abouelleil A."/>
            <person name="Chapman S.B."/>
            <person name="Priest M."/>
            <person name="Young S.K."/>
            <person name="Wortman J."/>
            <person name="Nusbaum C."/>
            <person name="Birren B."/>
        </authorList>
    </citation>
    <scope>NUCLEOTIDE SEQUENCE [LARGE SCALE GENOMIC DNA]</scope>
    <source>
        <strain evidence="1 2">CBS 83496</strain>
    </source>
</reference>
<dbReference type="RefSeq" id="XP_016251255.1">
    <property type="nucleotide sequence ID" value="XM_016389353.1"/>
</dbReference>
<proteinExistence type="predicted"/>
<organism evidence="1 2">
    <name type="scientific">Cladophialophora immunda</name>
    <dbReference type="NCBI Taxonomy" id="569365"/>
    <lineage>
        <taxon>Eukaryota</taxon>
        <taxon>Fungi</taxon>
        <taxon>Dikarya</taxon>
        <taxon>Ascomycota</taxon>
        <taxon>Pezizomycotina</taxon>
        <taxon>Eurotiomycetes</taxon>
        <taxon>Chaetothyriomycetidae</taxon>
        <taxon>Chaetothyriales</taxon>
        <taxon>Herpotrichiellaceae</taxon>
        <taxon>Cladophialophora</taxon>
    </lineage>
</organism>
<evidence type="ECO:0000313" key="2">
    <source>
        <dbReference type="Proteomes" id="UP000054466"/>
    </source>
</evidence>
<dbReference type="GeneID" id="27341917"/>
<dbReference type="VEuPathDB" id="FungiDB:PV07_02723"/>
<protein>
    <recommendedName>
        <fullName evidence="3">BTB domain-containing protein</fullName>
    </recommendedName>
</protein>
<dbReference type="Proteomes" id="UP000054466">
    <property type="component" value="Unassembled WGS sequence"/>
</dbReference>
<evidence type="ECO:0008006" key="3">
    <source>
        <dbReference type="Google" id="ProtNLM"/>
    </source>
</evidence>
<dbReference type="HOGENOM" id="CLU_1315272_0_0_1"/>
<dbReference type="EMBL" id="KN847041">
    <property type="protein sequence ID" value="KIW31039.1"/>
    <property type="molecule type" value="Genomic_DNA"/>
</dbReference>